<dbReference type="PANTHER" id="PTHR36442">
    <property type="entry name" value="CYCLIC-DI-AMP PHOSPHODIESTERASE PGPH"/>
    <property type="match status" value="1"/>
</dbReference>
<dbReference type="AlphaFoldDB" id="A0A563VT97"/>
<dbReference type="Pfam" id="PF01966">
    <property type="entry name" value="HD"/>
    <property type="match status" value="1"/>
</dbReference>
<dbReference type="InterPro" id="IPR011624">
    <property type="entry name" value="Metal-dep_PHydrolase_7TM_extra"/>
</dbReference>
<feature type="transmembrane region" description="Helical" evidence="1">
    <location>
        <begin position="510"/>
        <end position="538"/>
    </location>
</feature>
<dbReference type="InterPro" id="IPR011621">
    <property type="entry name" value="Metal-dep_PHydrolase_7TM_intra"/>
</dbReference>
<dbReference type="Proteomes" id="UP000320055">
    <property type="component" value="Unassembled WGS sequence"/>
</dbReference>
<dbReference type="EMBL" id="CAACVJ010000201">
    <property type="protein sequence ID" value="VEP14667.1"/>
    <property type="molecule type" value="Genomic_DNA"/>
</dbReference>
<dbReference type="Pfam" id="PF07698">
    <property type="entry name" value="7TM-7TMR_HD"/>
    <property type="match status" value="1"/>
</dbReference>
<feature type="transmembrane region" description="Helical" evidence="1">
    <location>
        <begin position="478"/>
        <end position="498"/>
    </location>
</feature>
<dbReference type="RefSeq" id="WP_246141483.1">
    <property type="nucleotide sequence ID" value="NZ_LR213788.1"/>
</dbReference>
<evidence type="ECO:0000313" key="3">
    <source>
        <dbReference type="EMBL" id="VEP14667.1"/>
    </source>
</evidence>
<dbReference type="CDD" id="cd00077">
    <property type="entry name" value="HDc"/>
    <property type="match status" value="1"/>
</dbReference>
<evidence type="ECO:0000313" key="4">
    <source>
        <dbReference type="Proteomes" id="UP000320055"/>
    </source>
</evidence>
<keyword evidence="4" id="KW-1185">Reference proteome</keyword>
<accession>A0A563VT97</accession>
<evidence type="ECO:0000256" key="1">
    <source>
        <dbReference type="SAM" id="Phobius"/>
    </source>
</evidence>
<organism evidence="3 4">
    <name type="scientific">Hyella patelloides LEGE 07179</name>
    <dbReference type="NCBI Taxonomy" id="945734"/>
    <lineage>
        <taxon>Bacteria</taxon>
        <taxon>Bacillati</taxon>
        <taxon>Cyanobacteriota</taxon>
        <taxon>Cyanophyceae</taxon>
        <taxon>Pleurocapsales</taxon>
        <taxon>Hyellaceae</taxon>
        <taxon>Hyella</taxon>
    </lineage>
</organism>
<dbReference type="InterPro" id="IPR006675">
    <property type="entry name" value="HDIG_dom"/>
</dbReference>
<proteinExistence type="predicted"/>
<dbReference type="SUPFAM" id="SSF109604">
    <property type="entry name" value="HD-domain/PDEase-like"/>
    <property type="match status" value="1"/>
</dbReference>
<protein>
    <recommendedName>
        <fullName evidence="2">HD/PDEase domain-containing protein</fullName>
    </recommendedName>
</protein>
<keyword evidence="1" id="KW-0812">Transmembrane</keyword>
<feature type="transmembrane region" description="Helical" evidence="1">
    <location>
        <begin position="56"/>
        <end position="79"/>
    </location>
</feature>
<evidence type="ECO:0000259" key="2">
    <source>
        <dbReference type="SMART" id="SM00471"/>
    </source>
</evidence>
<dbReference type="NCBIfam" id="TIGR00277">
    <property type="entry name" value="HDIG"/>
    <property type="match status" value="1"/>
</dbReference>
<name>A0A563VT97_9CYAN</name>
<feature type="transmembrane region" description="Helical" evidence="1">
    <location>
        <begin position="422"/>
        <end position="442"/>
    </location>
</feature>
<dbReference type="InterPro" id="IPR006674">
    <property type="entry name" value="HD_domain"/>
</dbReference>
<dbReference type="SMART" id="SM00471">
    <property type="entry name" value="HDc"/>
    <property type="match status" value="1"/>
</dbReference>
<keyword evidence="1" id="KW-0472">Membrane</keyword>
<gene>
    <name evidence="3" type="ORF">H1P_280008</name>
</gene>
<keyword evidence="1" id="KW-1133">Transmembrane helix</keyword>
<feature type="transmembrane region" description="Helical" evidence="1">
    <location>
        <begin position="544"/>
        <end position="565"/>
    </location>
</feature>
<dbReference type="InterPro" id="IPR052722">
    <property type="entry name" value="PgpH_phosphodiesterase"/>
</dbReference>
<reference evidence="3 4" key="1">
    <citation type="submission" date="2019-01" db="EMBL/GenBank/DDBJ databases">
        <authorList>
            <person name="Brito A."/>
        </authorList>
    </citation>
    <scope>NUCLEOTIDE SEQUENCE [LARGE SCALE GENOMIC DNA]</scope>
    <source>
        <strain evidence="3">1</strain>
    </source>
</reference>
<feature type="domain" description="HD/PDEase" evidence="2">
    <location>
        <begin position="594"/>
        <end position="755"/>
    </location>
</feature>
<sequence>MMKSWHLLNQQIEIWRQKYKRQYNLLKIGEKQPKRFHRLWQQKSPKNYKRPRKIKLFDSVVMLFLAIVLLTGVVGYRFYNQPQLTVGKISPITIKAPKSDRFEDIRTTIAKRKEVQTGIVPILKQNEETTAEINLKLSQYLTQIDKLRALMEPFPFADTQLLSLGTQQYLRSCSQEGLDLILEPPITIDDSSDSPALKKYPNFNLKTQKAIAEWDAYRQQTTDEDFQTFLAELEIARYRYSQGQKRLKQKPIGNFNQEEITTLLSLSDRLWTVTKNTLISASERILTQGIAPGMPTELLEKAVNLQLGEELPISVSQWGNNLLLSVLSPNLQEDRQATLNIAEKAAQAIEPITVSIEKGAIIVEEGEIISQADFVLLDGFGLSRRGINWVGLQASVVIVTLAIAIFVLCQRQAYVTLRHRDYLLLCLLTLSAPLLNIFQVSYPNLPALGLLVSSFYTPPLAVCHLSLVTGLIFFSNPAISWIYLLAGSAGGLLAAAIAGRLRSREAISKLGVIVGLTQGGIYFIAKLIVSSSAITIWSAVLPDAIIYGLWGVAWSIVALGISPYLERLFDLITPIRLAELSNPNLPLLKRLATEAPGTFQHTMFVASLAEAAARALKCNVELVRAGTLYHDIGKMHDPLGFIENQMGNPNKHDAIDDPWISAEIIKKHVSEGLVIAKKYGLPKAIRDFIPEHQGTLLIAYFYHQAQEKSQNNRNLAVLEADFRYVGPTPQSKEAGIMMLADGCEAAMRSLKDATPEQALATVKKIFKARWKDRQLVDSGLRYEELPIIAEVFISVWQQFNHKRIAYPKDSK</sequence>
<dbReference type="PANTHER" id="PTHR36442:SF1">
    <property type="entry name" value="CYCLIC-DI-AMP PHOSPHODIESTERASE PGPH"/>
    <property type="match status" value="1"/>
</dbReference>
<dbReference type="Gene3D" id="1.10.3210.10">
    <property type="entry name" value="Hypothetical protein af1432"/>
    <property type="match status" value="1"/>
</dbReference>
<dbReference type="InterPro" id="IPR003607">
    <property type="entry name" value="HD/PDEase_dom"/>
</dbReference>
<feature type="transmembrane region" description="Helical" evidence="1">
    <location>
        <begin position="389"/>
        <end position="410"/>
    </location>
</feature>
<dbReference type="Pfam" id="PF07697">
    <property type="entry name" value="7TMR-HDED"/>
    <property type="match status" value="1"/>
</dbReference>